<protein>
    <submittedName>
        <fullName evidence="1">Uncharacterized protein</fullName>
    </submittedName>
</protein>
<dbReference type="Proteomes" id="UP001234178">
    <property type="component" value="Unassembled WGS sequence"/>
</dbReference>
<dbReference type="EMBL" id="JAOYFB010000006">
    <property type="protein sequence ID" value="KAK4017414.1"/>
    <property type="molecule type" value="Genomic_DNA"/>
</dbReference>
<comment type="caution">
    <text evidence="1">The sequence shown here is derived from an EMBL/GenBank/DDBJ whole genome shotgun (WGS) entry which is preliminary data.</text>
</comment>
<keyword evidence="2" id="KW-1185">Reference proteome</keyword>
<accession>A0ABQ9ZWY2</accession>
<reference evidence="1 2" key="1">
    <citation type="journal article" date="2023" name="Nucleic Acids Res.">
        <title>The hologenome of Daphnia magna reveals possible DNA methylation and microbiome-mediated evolution of the host genome.</title>
        <authorList>
            <person name="Chaturvedi A."/>
            <person name="Li X."/>
            <person name="Dhandapani V."/>
            <person name="Marshall H."/>
            <person name="Kissane S."/>
            <person name="Cuenca-Cambronero M."/>
            <person name="Asole G."/>
            <person name="Calvet F."/>
            <person name="Ruiz-Romero M."/>
            <person name="Marangio P."/>
            <person name="Guigo R."/>
            <person name="Rago D."/>
            <person name="Mirbahai L."/>
            <person name="Eastwood N."/>
            <person name="Colbourne J.K."/>
            <person name="Zhou J."/>
            <person name="Mallon E."/>
            <person name="Orsini L."/>
        </authorList>
    </citation>
    <scope>NUCLEOTIDE SEQUENCE [LARGE SCALE GENOMIC DNA]</scope>
    <source>
        <strain evidence="1">LRV0_1</strain>
    </source>
</reference>
<name>A0ABQ9ZWY2_9CRUS</name>
<proteinExistence type="predicted"/>
<gene>
    <name evidence="1" type="ORF">OUZ56_032725</name>
</gene>
<evidence type="ECO:0000313" key="1">
    <source>
        <dbReference type="EMBL" id="KAK4017414.1"/>
    </source>
</evidence>
<organism evidence="1 2">
    <name type="scientific">Daphnia magna</name>
    <dbReference type="NCBI Taxonomy" id="35525"/>
    <lineage>
        <taxon>Eukaryota</taxon>
        <taxon>Metazoa</taxon>
        <taxon>Ecdysozoa</taxon>
        <taxon>Arthropoda</taxon>
        <taxon>Crustacea</taxon>
        <taxon>Branchiopoda</taxon>
        <taxon>Diplostraca</taxon>
        <taxon>Cladocera</taxon>
        <taxon>Anomopoda</taxon>
        <taxon>Daphniidae</taxon>
        <taxon>Daphnia</taxon>
    </lineage>
</organism>
<sequence length="69" mass="7733">MNGEEQFIPIFRWTLKQNAVPTKFPGCSQKPKEIKVKLRASRTNEVVSKKIKGASLVLKKVTLSSTGFL</sequence>
<evidence type="ECO:0000313" key="2">
    <source>
        <dbReference type="Proteomes" id="UP001234178"/>
    </source>
</evidence>